<dbReference type="InterPro" id="IPR001173">
    <property type="entry name" value="Glyco_trans_2-like"/>
</dbReference>
<sequence>MSKSDVHIALLMMVKNEHLRLHVTLQSVLGHVDSIVLYDTGSQDNTIEIASSFCKKNNIPFRLKQGEFVDFSTSRNVSLDFADTYEDIDFILLMDTNDELKGGTELRKFCKSQMNQPESAYMISQEWWSGQYIKYYNSRMIKARKGWRYKGRVHEWMTNIICEDDCRINTPPEVILYQDRTADDDKSLKRFERDKVLLLEDHEEDPTEPRTVFYLAQTCSCMGHMEDSLKYYSLRVNMGGFWEEKFQALYRCGELCEVLKRDWYESFAWYMKAFENTARAEPLIKISEYYKDKNWLLCYTFADLASKLDYPTQCILFVDKQAYEYKRWHLLGISGWYAGFYEQGKLGCKKAIEAGINVQLDTSNLKFYEEKEQNDRKILKQKLKEKTKRK</sequence>
<reference evidence="2" key="1">
    <citation type="journal article" date="2020" name="Nature">
        <title>Giant virus diversity and host interactions through global metagenomics.</title>
        <authorList>
            <person name="Schulz F."/>
            <person name="Roux S."/>
            <person name="Paez-Espino D."/>
            <person name="Jungbluth S."/>
            <person name="Walsh D.A."/>
            <person name="Denef V.J."/>
            <person name="McMahon K.D."/>
            <person name="Konstantinidis K.T."/>
            <person name="Eloe-Fadrosh E.A."/>
            <person name="Kyrpides N.C."/>
            <person name="Woyke T."/>
        </authorList>
    </citation>
    <scope>NUCLEOTIDE SEQUENCE</scope>
    <source>
        <strain evidence="2">GVMAG-M-3300023179-62</strain>
    </source>
</reference>
<dbReference type="PANTHER" id="PTHR43630">
    <property type="entry name" value="POLY-BETA-1,6-N-ACETYL-D-GLUCOSAMINE SYNTHASE"/>
    <property type="match status" value="1"/>
</dbReference>
<evidence type="ECO:0000259" key="1">
    <source>
        <dbReference type="Pfam" id="PF00535"/>
    </source>
</evidence>
<dbReference type="InterPro" id="IPR029044">
    <property type="entry name" value="Nucleotide-diphossugar_trans"/>
</dbReference>
<accession>A0A6C0H4J7</accession>
<dbReference type="EMBL" id="MN739860">
    <property type="protein sequence ID" value="QHT74963.1"/>
    <property type="molecule type" value="Genomic_DNA"/>
</dbReference>
<dbReference type="Gene3D" id="3.90.550.10">
    <property type="entry name" value="Spore Coat Polysaccharide Biosynthesis Protein SpsA, Chain A"/>
    <property type="match status" value="1"/>
</dbReference>
<feature type="domain" description="Glycosyltransferase 2-like" evidence="1">
    <location>
        <begin position="12"/>
        <end position="137"/>
    </location>
</feature>
<dbReference type="PANTHER" id="PTHR43630:SF2">
    <property type="entry name" value="GLYCOSYLTRANSFERASE"/>
    <property type="match status" value="1"/>
</dbReference>
<dbReference type="AlphaFoldDB" id="A0A6C0H4J7"/>
<evidence type="ECO:0000313" key="2">
    <source>
        <dbReference type="EMBL" id="QHT74963.1"/>
    </source>
</evidence>
<name>A0A6C0H4J7_9ZZZZ</name>
<proteinExistence type="predicted"/>
<dbReference type="SUPFAM" id="SSF53448">
    <property type="entry name" value="Nucleotide-diphospho-sugar transferases"/>
    <property type="match status" value="1"/>
</dbReference>
<protein>
    <recommendedName>
        <fullName evidence="1">Glycosyltransferase 2-like domain-containing protein</fullName>
    </recommendedName>
</protein>
<organism evidence="2">
    <name type="scientific">viral metagenome</name>
    <dbReference type="NCBI Taxonomy" id="1070528"/>
    <lineage>
        <taxon>unclassified sequences</taxon>
        <taxon>metagenomes</taxon>
        <taxon>organismal metagenomes</taxon>
    </lineage>
</organism>
<dbReference type="Pfam" id="PF00535">
    <property type="entry name" value="Glycos_transf_2"/>
    <property type="match status" value="1"/>
</dbReference>